<evidence type="ECO:0000313" key="1">
    <source>
        <dbReference type="EMBL" id="MPC71261.1"/>
    </source>
</evidence>
<comment type="caution">
    <text evidence="1">The sequence shown here is derived from an EMBL/GenBank/DDBJ whole genome shotgun (WGS) entry which is preliminary data.</text>
</comment>
<dbReference type="Proteomes" id="UP000324222">
    <property type="component" value="Unassembled WGS sequence"/>
</dbReference>
<accession>A0A5B7HEU8</accession>
<dbReference type="EMBL" id="VSRR010032593">
    <property type="protein sequence ID" value="MPC71261.1"/>
    <property type="molecule type" value="Genomic_DNA"/>
</dbReference>
<protein>
    <submittedName>
        <fullName evidence="1">Uncharacterized protein</fullName>
    </submittedName>
</protein>
<evidence type="ECO:0000313" key="2">
    <source>
        <dbReference type="Proteomes" id="UP000324222"/>
    </source>
</evidence>
<gene>
    <name evidence="1" type="ORF">E2C01_065532</name>
</gene>
<reference evidence="1 2" key="1">
    <citation type="submission" date="2019-05" db="EMBL/GenBank/DDBJ databases">
        <title>Another draft genome of Portunus trituberculatus and its Hox gene families provides insights of decapod evolution.</title>
        <authorList>
            <person name="Jeong J.-H."/>
            <person name="Song I."/>
            <person name="Kim S."/>
            <person name="Choi T."/>
            <person name="Kim D."/>
            <person name="Ryu S."/>
            <person name="Kim W."/>
        </authorList>
    </citation>
    <scope>NUCLEOTIDE SEQUENCE [LARGE SCALE GENOMIC DNA]</scope>
    <source>
        <tissue evidence="1">Muscle</tissue>
    </source>
</reference>
<keyword evidence="2" id="KW-1185">Reference proteome</keyword>
<dbReference type="AlphaFoldDB" id="A0A5B7HEU8"/>
<name>A0A5B7HEU8_PORTR</name>
<organism evidence="1 2">
    <name type="scientific">Portunus trituberculatus</name>
    <name type="common">Swimming crab</name>
    <name type="synonym">Neptunus trituberculatus</name>
    <dbReference type="NCBI Taxonomy" id="210409"/>
    <lineage>
        <taxon>Eukaryota</taxon>
        <taxon>Metazoa</taxon>
        <taxon>Ecdysozoa</taxon>
        <taxon>Arthropoda</taxon>
        <taxon>Crustacea</taxon>
        <taxon>Multicrustacea</taxon>
        <taxon>Malacostraca</taxon>
        <taxon>Eumalacostraca</taxon>
        <taxon>Eucarida</taxon>
        <taxon>Decapoda</taxon>
        <taxon>Pleocyemata</taxon>
        <taxon>Brachyura</taxon>
        <taxon>Eubrachyura</taxon>
        <taxon>Portunoidea</taxon>
        <taxon>Portunidae</taxon>
        <taxon>Portuninae</taxon>
        <taxon>Portunus</taxon>
    </lineage>
</organism>
<sequence>MQIIPVLTHVTQGRKKREDTEQLYHHSRIFHAACLPRSANSSAAWSLYLRKWRLKSISQHVS</sequence>
<proteinExistence type="predicted"/>